<dbReference type="NCBIfam" id="TIGR02523">
    <property type="entry name" value="type_IV_pilV"/>
    <property type="match status" value="1"/>
</dbReference>
<reference evidence="2" key="1">
    <citation type="submission" date="2021-12" db="EMBL/GenBank/DDBJ databases">
        <authorList>
            <person name="Veyrier F.J."/>
        </authorList>
    </citation>
    <scope>NUCLEOTIDE SEQUENCE</scope>
    <source>
        <strain evidence="2">SAG 1488-6</strain>
    </source>
</reference>
<dbReference type="RefSeq" id="WP_019957329.1">
    <property type="nucleotide sequence ID" value="NZ_CP091512.1"/>
</dbReference>
<evidence type="ECO:0000256" key="1">
    <source>
        <dbReference type="SAM" id="Phobius"/>
    </source>
</evidence>
<keyword evidence="3" id="KW-1185">Reference proteome</keyword>
<reference evidence="2" key="2">
    <citation type="journal article" date="2022" name="Res Sq">
        <title>Evolution of multicellular longitudinally dividing oral cavity symbionts (Neisseriaceae).</title>
        <authorList>
            <person name="Nyongesa S."/>
            <person name="Weber P."/>
            <person name="Bernet E."/>
            <person name="Pullido F."/>
            <person name="Nieckarz M."/>
            <person name="Delaby M."/>
            <person name="Nieves C."/>
            <person name="Viehboeck T."/>
            <person name="Krause N."/>
            <person name="Rivera-Millot A."/>
            <person name="Nakamura A."/>
            <person name="Vischer N."/>
            <person name="VanNieuwenhze M."/>
            <person name="Brun Y."/>
            <person name="Cava F."/>
            <person name="Bulgheresi S."/>
            <person name="Veyrier F."/>
        </authorList>
    </citation>
    <scope>NUCLEOTIDE SEQUENCE</scope>
    <source>
        <strain evidence="2">SAG 1488-6</strain>
    </source>
</reference>
<organism evidence="2 3">
    <name type="scientific">Vitreoscilla stercoraria</name>
    <dbReference type="NCBI Taxonomy" id="61"/>
    <lineage>
        <taxon>Bacteria</taxon>
        <taxon>Pseudomonadati</taxon>
        <taxon>Pseudomonadota</taxon>
        <taxon>Betaproteobacteria</taxon>
        <taxon>Neisseriales</taxon>
        <taxon>Neisseriaceae</taxon>
        <taxon>Vitreoscilla</taxon>
    </lineage>
</organism>
<evidence type="ECO:0000313" key="2">
    <source>
        <dbReference type="EMBL" id="UOO91928.1"/>
    </source>
</evidence>
<dbReference type="InterPro" id="IPR013362">
    <property type="entry name" value="Pilus_4_PilV"/>
</dbReference>
<keyword evidence="1" id="KW-1133">Transmembrane helix</keyword>
<accession>A0ABY4E836</accession>
<feature type="transmembrane region" description="Helical" evidence="1">
    <location>
        <begin position="20"/>
        <end position="37"/>
    </location>
</feature>
<dbReference type="Pfam" id="PF07963">
    <property type="entry name" value="N_methyl"/>
    <property type="match status" value="1"/>
</dbReference>
<proteinExistence type="predicted"/>
<name>A0ABY4E836_VITST</name>
<sequence>MKNHHYPFSHRQHGSTLLEILVSVFVLGFGLLALVSMQLKTVTSAREAENQTIIAHAGDSFVEAMMMNPARSLVEKNNEALALQRDFGAYVDLTDGSITKNCTDDSALSLTGTAGTSTSGVNKEAVAKAHVCSFVKRINQIPSSGKVSWNICQEQSDSIATAPSFTGTGDDKKIACGGAGTNFVLKVIWEQELEDAEQYQDTDIILNEDNTAVLYTYQVPIG</sequence>
<protein>
    <submittedName>
        <fullName evidence="2">Type IV pilus modification protein PilV</fullName>
    </submittedName>
</protein>
<dbReference type="Proteomes" id="UP000832034">
    <property type="component" value="Chromosome"/>
</dbReference>
<keyword evidence="1" id="KW-0812">Transmembrane</keyword>
<dbReference type="InterPro" id="IPR012902">
    <property type="entry name" value="N_methyl_site"/>
</dbReference>
<dbReference type="EMBL" id="CP091512">
    <property type="protein sequence ID" value="UOO91928.1"/>
    <property type="molecule type" value="Genomic_DNA"/>
</dbReference>
<keyword evidence="1" id="KW-0472">Membrane</keyword>
<evidence type="ECO:0000313" key="3">
    <source>
        <dbReference type="Proteomes" id="UP000832034"/>
    </source>
</evidence>
<gene>
    <name evidence="2" type="primary">pilV</name>
    <name evidence="2" type="ORF">LVJ81_09825</name>
</gene>